<accession>A0A0L8AHW4</accession>
<keyword evidence="2 11" id="KW-0813">Transport</keyword>
<dbReference type="Pfam" id="PF00593">
    <property type="entry name" value="TonB_dep_Rec_b-barrel"/>
    <property type="match status" value="1"/>
</dbReference>
<dbReference type="Pfam" id="PF13715">
    <property type="entry name" value="CarbopepD_reg_2"/>
    <property type="match status" value="1"/>
</dbReference>
<dbReference type="InterPro" id="IPR008969">
    <property type="entry name" value="CarboxyPept-like_regulatory"/>
</dbReference>
<keyword evidence="16" id="KW-1185">Reference proteome</keyword>
<keyword evidence="5 11" id="KW-0812">Transmembrane</keyword>
<reference evidence="16" key="1">
    <citation type="submission" date="2014-11" db="EMBL/GenBank/DDBJ databases">
        <title>Genome sequencing of Roseivirga sp. D-25.</title>
        <authorList>
            <person name="Selvaratnam C."/>
            <person name="Thevarajoo S."/>
            <person name="Goh K.M."/>
            <person name="Eee R."/>
            <person name="Chan K.-G."/>
            <person name="Chong C.S."/>
        </authorList>
    </citation>
    <scope>NUCLEOTIDE SEQUENCE [LARGE SCALE GENOMIC DNA]</scope>
    <source>
        <strain evidence="16">D-25</strain>
    </source>
</reference>
<organism evidence="15 16">
    <name type="scientific">Roseivirga seohaensis subsp. aquiponti</name>
    <dbReference type="NCBI Taxonomy" id="1566026"/>
    <lineage>
        <taxon>Bacteria</taxon>
        <taxon>Pseudomonadati</taxon>
        <taxon>Bacteroidota</taxon>
        <taxon>Cytophagia</taxon>
        <taxon>Cytophagales</taxon>
        <taxon>Roseivirgaceae</taxon>
        <taxon>Roseivirga</taxon>
    </lineage>
</organism>
<keyword evidence="10 11" id="KW-0998">Cell outer membrane</keyword>
<evidence type="ECO:0000256" key="12">
    <source>
        <dbReference type="RuleBase" id="RU003357"/>
    </source>
</evidence>
<keyword evidence="15" id="KW-0675">Receptor</keyword>
<keyword evidence="3 11" id="KW-1134">Transmembrane beta strand</keyword>
<comment type="caution">
    <text evidence="15">The sequence shown here is derived from an EMBL/GenBank/DDBJ whole genome shotgun (WGS) entry which is preliminary data.</text>
</comment>
<evidence type="ECO:0000313" key="16">
    <source>
        <dbReference type="Proteomes" id="UP000036908"/>
    </source>
</evidence>
<keyword evidence="6" id="KW-0408">Iron</keyword>
<evidence type="ECO:0000256" key="4">
    <source>
        <dbReference type="ARBA" id="ARBA00022496"/>
    </source>
</evidence>
<comment type="similarity">
    <text evidence="11 12">Belongs to the TonB-dependent receptor family.</text>
</comment>
<dbReference type="InterPro" id="IPR036942">
    <property type="entry name" value="Beta-barrel_TonB_sf"/>
</dbReference>
<gene>
    <name evidence="15" type="ORF">OB69_16075</name>
</gene>
<dbReference type="GO" id="GO:0009279">
    <property type="term" value="C:cell outer membrane"/>
    <property type="evidence" value="ECO:0007669"/>
    <property type="project" value="UniProtKB-SubCell"/>
</dbReference>
<dbReference type="SUPFAM" id="SSF56935">
    <property type="entry name" value="Porins"/>
    <property type="match status" value="1"/>
</dbReference>
<dbReference type="GO" id="GO:0006826">
    <property type="term" value="P:iron ion transport"/>
    <property type="evidence" value="ECO:0007669"/>
    <property type="project" value="UniProtKB-KW"/>
</dbReference>
<evidence type="ECO:0000259" key="13">
    <source>
        <dbReference type="Pfam" id="PF00593"/>
    </source>
</evidence>
<evidence type="ECO:0000256" key="10">
    <source>
        <dbReference type="ARBA" id="ARBA00023237"/>
    </source>
</evidence>
<evidence type="ECO:0000259" key="14">
    <source>
        <dbReference type="Pfam" id="PF07715"/>
    </source>
</evidence>
<dbReference type="Gene3D" id="2.60.40.1120">
    <property type="entry name" value="Carboxypeptidase-like, regulatory domain"/>
    <property type="match status" value="1"/>
</dbReference>
<evidence type="ECO:0000256" key="5">
    <source>
        <dbReference type="ARBA" id="ARBA00022692"/>
    </source>
</evidence>
<evidence type="ECO:0000256" key="6">
    <source>
        <dbReference type="ARBA" id="ARBA00023004"/>
    </source>
</evidence>
<dbReference type="Pfam" id="PF07715">
    <property type="entry name" value="Plug"/>
    <property type="match status" value="1"/>
</dbReference>
<protein>
    <submittedName>
        <fullName evidence="15">TonB-dependent receptor</fullName>
    </submittedName>
</protein>
<evidence type="ECO:0000313" key="15">
    <source>
        <dbReference type="EMBL" id="KOF01847.1"/>
    </source>
</evidence>
<keyword evidence="4" id="KW-0410">Iron transport</keyword>
<keyword evidence="7" id="KW-0406">Ion transport</keyword>
<dbReference type="Gene3D" id="2.170.130.10">
    <property type="entry name" value="TonB-dependent receptor, plug domain"/>
    <property type="match status" value="1"/>
</dbReference>
<dbReference type="PANTHER" id="PTHR32552:SF81">
    <property type="entry name" value="TONB-DEPENDENT OUTER MEMBRANE RECEPTOR"/>
    <property type="match status" value="1"/>
</dbReference>
<proteinExistence type="inferred from homology"/>
<dbReference type="PANTHER" id="PTHR32552">
    <property type="entry name" value="FERRICHROME IRON RECEPTOR-RELATED"/>
    <property type="match status" value="1"/>
</dbReference>
<evidence type="ECO:0000256" key="9">
    <source>
        <dbReference type="ARBA" id="ARBA00023136"/>
    </source>
</evidence>
<dbReference type="InterPro" id="IPR039426">
    <property type="entry name" value="TonB-dep_rcpt-like"/>
</dbReference>
<evidence type="ECO:0000256" key="1">
    <source>
        <dbReference type="ARBA" id="ARBA00004571"/>
    </source>
</evidence>
<dbReference type="PROSITE" id="PS52016">
    <property type="entry name" value="TONB_DEPENDENT_REC_3"/>
    <property type="match status" value="1"/>
</dbReference>
<dbReference type="EMBL" id="JSVA01000018">
    <property type="protein sequence ID" value="KOF01847.1"/>
    <property type="molecule type" value="Genomic_DNA"/>
</dbReference>
<dbReference type="InterPro" id="IPR012910">
    <property type="entry name" value="Plug_dom"/>
</dbReference>
<keyword evidence="9 11" id="KW-0472">Membrane</keyword>
<dbReference type="Proteomes" id="UP000036908">
    <property type="component" value="Unassembled WGS sequence"/>
</dbReference>
<dbReference type="AlphaFoldDB" id="A0A0L8AHW4"/>
<dbReference type="OrthoDB" id="9782587at2"/>
<keyword evidence="8 12" id="KW-0798">TonB box</keyword>
<sequence>MKKIYYTFLGLLIGFSIMAQSGRISGRVMDASDNQPLAGANIRITGSSGTSTDSNGAFSIQCNGSTEITVTYVGYRSYTVRIENCDQDITIKLTPANQLLDEVEITATSNPNRSLLYLPTAITKLGGLEMQRGTGLFMDDAINANVPGVYMTRRAVSSGQQFNIRGYGSGVGFRGANNNFDGQGYKVYLNGIPVTDAEGITVMDDIDFGSIGNVEVIKGPAGSLYGLAIAGAVNLETKKAESGQNSISQSALVGNYGLSRFTTQVQLGADRSSILVNYGRQHSDGFMPHNKSDKNFFNFIGDFTPNEKQKISTYLAYTNSYDQRAGELTISQFETGDFSGNARYIKNDAHSEVVGFRAGVSHTYKFSNQVKNTTAVFGSGITNNASSAGGWTDKSPFNYGFRSTLNMNFDLNGATLSGIAGIEAQRQQALSLGYGMVTNQDDPNGYNVIGAMRSNQATTTSTGSYFTEWTLSLPSDISFTAGLGFSTMDIDLMNRTYDAVNDKAGERYQVTYKNMASPHFALNKVFNSQLSAYASYSKGYKAPVSGNIVISATGELNTGLKPEEGDQFEIGTKGSLLDSRFNYQLALFSTEFKNKMTSVAVPLDANTTAYTYIANGGGQINKGLEIAANYELYKSSTGFFSKVGSFANLTYSDFTYKNFSYQSLSGGVPTTAEYDGNDVAGVSPVVANVGIDAYAQNGLYGNLNFQYRDGMPITSDGANQSAGYRLWNAKVGYHSKLSSHFDIDLYFGVNNILGEKYYYMIFVNQLNDAYIPAPKKANYFGGIQLKYIF</sequence>
<dbReference type="InterPro" id="IPR000531">
    <property type="entry name" value="Beta-barrel_TonB"/>
</dbReference>
<feature type="domain" description="TonB-dependent receptor-like beta-barrel" evidence="13">
    <location>
        <begin position="312"/>
        <end position="752"/>
    </location>
</feature>
<dbReference type="SUPFAM" id="SSF49464">
    <property type="entry name" value="Carboxypeptidase regulatory domain-like"/>
    <property type="match status" value="1"/>
</dbReference>
<dbReference type="InterPro" id="IPR037066">
    <property type="entry name" value="Plug_dom_sf"/>
</dbReference>
<dbReference type="Gene3D" id="2.40.170.20">
    <property type="entry name" value="TonB-dependent receptor, beta-barrel domain"/>
    <property type="match status" value="1"/>
</dbReference>
<evidence type="ECO:0000256" key="11">
    <source>
        <dbReference type="PROSITE-ProRule" id="PRU01360"/>
    </source>
</evidence>
<evidence type="ECO:0000256" key="3">
    <source>
        <dbReference type="ARBA" id="ARBA00022452"/>
    </source>
</evidence>
<feature type="domain" description="TonB-dependent receptor plug" evidence="14">
    <location>
        <begin position="118"/>
        <end position="231"/>
    </location>
</feature>
<evidence type="ECO:0000256" key="2">
    <source>
        <dbReference type="ARBA" id="ARBA00022448"/>
    </source>
</evidence>
<evidence type="ECO:0000256" key="7">
    <source>
        <dbReference type="ARBA" id="ARBA00023065"/>
    </source>
</evidence>
<dbReference type="RefSeq" id="WP_053224766.1">
    <property type="nucleotide sequence ID" value="NZ_JSVA01000018.1"/>
</dbReference>
<evidence type="ECO:0000256" key="8">
    <source>
        <dbReference type="ARBA" id="ARBA00023077"/>
    </source>
</evidence>
<name>A0A0L8AHW4_9BACT</name>
<dbReference type="PATRIC" id="fig|1566026.4.peg.1535"/>
<comment type="subcellular location">
    <subcellularLocation>
        <location evidence="1 11">Cell outer membrane</location>
        <topology evidence="1 11">Multi-pass membrane protein</topology>
    </subcellularLocation>
</comment>